<dbReference type="Gene3D" id="1.10.510.10">
    <property type="entry name" value="Transferase(Phosphotransferase) domain 1"/>
    <property type="match status" value="1"/>
</dbReference>
<dbReference type="AlphaFoldDB" id="A0A292Q2F8"/>
<evidence type="ECO:0000256" key="2">
    <source>
        <dbReference type="ARBA" id="ARBA00012513"/>
    </source>
</evidence>
<gene>
    <name evidence="14" type="ORF">GSTUAT00003120001</name>
</gene>
<dbReference type="GO" id="GO:0005524">
    <property type="term" value="F:ATP binding"/>
    <property type="evidence" value="ECO:0007669"/>
    <property type="project" value="UniProtKB-KW"/>
</dbReference>
<evidence type="ECO:0000256" key="10">
    <source>
        <dbReference type="ARBA" id="ARBA00047899"/>
    </source>
</evidence>
<dbReference type="SUPFAM" id="SSF56112">
    <property type="entry name" value="Protein kinase-like (PK-like)"/>
    <property type="match status" value="1"/>
</dbReference>
<dbReference type="Proteomes" id="UP001412239">
    <property type="component" value="Unassembled WGS sequence"/>
</dbReference>
<name>A0A292Q2F8_9PEZI</name>
<keyword evidence="15" id="KW-1185">Reference proteome</keyword>
<dbReference type="GO" id="GO:0005829">
    <property type="term" value="C:cytosol"/>
    <property type="evidence" value="ECO:0007669"/>
    <property type="project" value="TreeGrafter"/>
</dbReference>
<dbReference type="GO" id="GO:0005634">
    <property type="term" value="C:nucleus"/>
    <property type="evidence" value="ECO:0007669"/>
    <property type="project" value="TreeGrafter"/>
</dbReference>
<evidence type="ECO:0000256" key="8">
    <source>
        <dbReference type="ARBA" id="ARBA00022777"/>
    </source>
</evidence>
<keyword evidence="4" id="KW-0723">Serine/threonine-protein kinase</keyword>
<feature type="domain" description="Protein kinase" evidence="13">
    <location>
        <begin position="856"/>
        <end position="1117"/>
    </location>
</feature>
<dbReference type="SMART" id="SM00220">
    <property type="entry name" value="S_TKc"/>
    <property type="match status" value="1"/>
</dbReference>
<dbReference type="InterPro" id="IPR057213">
    <property type="entry name" value="DUF7891"/>
</dbReference>
<dbReference type="PROSITE" id="PS00108">
    <property type="entry name" value="PROTEIN_KINASE_ST"/>
    <property type="match status" value="1"/>
</dbReference>
<evidence type="ECO:0000259" key="13">
    <source>
        <dbReference type="PROSITE" id="PS50011"/>
    </source>
</evidence>
<sequence>MAGLTAPGRDGEGSDMLEGLARPRSTPPIKSQSLHLSTNSGGNSYKPKIRFSVDSSMDPQQHRGGEQMTQSPVAIGEGDHLYTSGLRRIRQQTPLAGTQSFVIPHSMSVPGTRVNSLSIPPTSPTLGFCEDLARFPTESLHSFSFAHQSEDLIHSRQNILKRSIEFMRDKLGWGSQSPMITSAQAKVEGDEDVAKVMELLRRANLVSEEKTPLMNGPVTGPAGFEGNPFEKSFAPETPVSPRTQAASPPPPLQSPDRAGSFNEETRSESTSRSTTNDSTSTTHSSPPPTRRASLKRTYTDTTPLTVQTKLYEALAQPYLVSDMPQSATGMGPRPIMSKSSVHGHTSRYTLASQAVFTTEAHHPWTILAANDLACLVFGVTKAEVRKIGILEVVKEERREWLANKLNSGENSTSSFPYPHSHHGSPNVTSAMLQNGLYGNGNRRVKSDAYYTGSPMRNGDYSAGVAQPSMHHNQNKSRGVILCGDVVPIQKRNGNTGAASLWVKEKRGGLIWVVEEISEDVAFLYTSDDPDSAGKVVGFSGSMTKIFGEDSIPEGGVDVSDFIPTIPRNEDGTIDLEQTTGIHQFTAMNSIGMRIPCGVEPIPGERALRVSSFPHIAGIIVLSASTLRITSSNAVFSAALFGHLNPVGLPITEIIPQFDRILKFITDEDKIDLVDGIVVPEHSFRKAKAVLALRDGKGDAVSIFVKSGGLSARHRDGAELRVDVQMRVVMSETKDEEAVIIDDPDEVGAGGGEVVYALWITYSRHMHASSLTSDPSNSILRRPITPPKRPSPGQPSTPIVSDAQRGENSTLLTRQLEAIHQSPTPPSSEDESTEPNGLVSTPGPQGVSKRKKNIQDFVILEEMGQGAYGQVKLARYKRNQAKRVVLKYVTKRRILVDTWTRDRRLGTVPLEIHVLDYLRRDGLKHPNIVEMTDFFEDDINYYIEMVPHGLPGMDLFDYIELKVNMDEDECRSIFVQVARALHHLHTKAGVVHRDIKDENVVLDGEGNIKVIDFGSAAYIRNGPFDVFVGTIGIDYAAPEVLAGKSYKGKEQDVWALGVLLYTICYKENPFYNIDEIMDRELRIPFILSEVSLELIRLMLDRDVERRPTIEQVLAHPWFDGLPDPEEALLAESAVQASFPRHAN</sequence>
<keyword evidence="8" id="KW-0418">Kinase</keyword>
<dbReference type="GO" id="GO:0004674">
    <property type="term" value="F:protein serine/threonine kinase activity"/>
    <property type="evidence" value="ECO:0007669"/>
    <property type="project" value="UniProtKB-KW"/>
</dbReference>
<reference evidence="14" key="1">
    <citation type="submission" date="2015-10" db="EMBL/GenBank/DDBJ databases">
        <authorList>
            <person name="Regsiter A."/>
            <person name="william w."/>
        </authorList>
    </citation>
    <scope>NUCLEOTIDE SEQUENCE</scope>
    <source>
        <strain evidence="14">Montdore</strain>
    </source>
</reference>
<feature type="region of interest" description="Disordered" evidence="12">
    <location>
        <begin position="818"/>
        <end position="849"/>
    </location>
</feature>
<dbReference type="Gene3D" id="3.30.200.20">
    <property type="entry name" value="Phosphorylase Kinase, domain 1"/>
    <property type="match status" value="1"/>
</dbReference>
<feature type="compositionally biased region" description="Low complexity" evidence="12">
    <location>
        <begin position="270"/>
        <end position="284"/>
    </location>
</feature>
<dbReference type="PROSITE" id="PS50011">
    <property type="entry name" value="PROTEIN_KINASE_DOM"/>
    <property type="match status" value="1"/>
</dbReference>
<organism evidence="14 15">
    <name type="scientific">Tuber aestivum</name>
    <name type="common">summer truffle</name>
    <dbReference type="NCBI Taxonomy" id="59557"/>
    <lineage>
        <taxon>Eukaryota</taxon>
        <taxon>Fungi</taxon>
        <taxon>Dikarya</taxon>
        <taxon>Ascomycota</taxon>
        <taxon>Pezizomycotina</taxon>
        <taxon>Pezizomycetes</taxon>
        <taxon>Pezizales</taxon>
        <taxon>Tuberaceae</taxon>
        <taxon>Tuber</taxon>
    </lineage>
</organism>
<feature type="compositionally biased region" description="Pro residues" evidence="12">
    <location>
        <begin position="783"/>
        <end position="794"/>
    </location>
</feature>
<feature type="region of interest" description="Disordered" evidence="12">
    <location>
        <begin position="1"/>
        <end position="75"/>
    </location>
</feature>
<dbReference type="CDD" id="cd14004">
    <property type="entry name" value="STKc_PASK"/>
    <property type="match status" value="1"/>
</dbReference>
<keyword evidence="7" id="KW-0547">Nucleotide-binding</keyword>
<keyword evidence="6" id="KW-0808">Transferase</keyword>
<dbReference type="PANTHER" id="PTHR24346:SF51">
    <property type="entry name" value="PAS DOMAIN-CONTAINING SERINE_THREONINE-PROTEIN KINASE"/>
    <property type="match status" value="1"/>
</dbReference>
<dbReference type="GO" id="GO:0045719">
    <property type="term" value="P:negative regulation of glycogen biosynthetic process"/>
    <property type="evidence" value="ECO:0007669"/>
    <property type="project" value="TreeGrafter"/>
</dbReference>
<protein>
    <recommendedName>
        <fullName evidence="2">non-specific serine/threonine protein kinase</fullName>
        <ecNumber evidence="2">2.7.11.1</ecNumber>
    </recommendedName>
</protein>
<keyword evidence="5" id="KW-0597">Phosphoprotein</keyword>
<evidence type="ECO:0000256" key="5">
    <source>
        <dbReference type="ARBA" id="ARBA00022553"/>
    </source>
</evidence>
<dbReference type="EC" id="2.7.11.1" evidence="2"/>
<evidence type="ECO:0000313" key="14">
    <source>
        <dbReference type="EMBL" id="CUS12847.1"/>
    </source>
</evidence>
<keyword evidence="3" id="KW-0963">Cytoplasm</keyword>
<dbReference type="GO" id="GO:0035556">
    <property type="term" value="P:intracellular signal transduction"/>
    <property type="evidence" value="ECO:0007669"/>
    <property type="project" value="TreeGrafter"/>
</dbReference>
<evidence type="ECO:0000256" key="9">
    <source>
        <dbReference type="ARBA" id="ARBA00022840"/>
    </source>
</evidence>
<comment type="catalytic activity">
    <reaction evidence="11">
        <text>L-seryl-[protein] + ATP = O-phospho-L-seryl-[protein] + ADP + H(+)</text>
        <dbReference type="Rhea" id="RHEA:17989"/>
        <dbReference type="Rhea" id="RHEA-COMP:9863"/>
        <dbReference type="Rhea" id="RHEA-COMP:11604"/>
        <dbReference type="ChEBI" id="CHEBI:15378"/>
        <dbReference type="ChEBI" id="CHEBI:29999"/>
        <dbReference type="ChEBI" id="CHEBI:30616"/>
        <dbReference type="ChEBI" id="CHEBI:83421"/>
        <dbReference type="ChEBI" id="CHEBI:456216"/>
        <dbReference type="EC" id="2.7.11.1"/>
    </reaction>
</comment>
<dbReference type="InterPro" id="IPR011009">
    <property type="entry name" value="Kinase-like_dom_sf"/>
</dbReference>
<dbReference type="FunFam" id="1.10.510.10:FF:000320">
    <property type="entry name" value="Serine/threonine protein kinase"/>
    <property type="match status" value="1"/>
</dbReference>
<evidence type="ECO:0000256" key="11">
    <source>
        <dbReference type="ARBA" id="ARBA00048679"/>
    </source>
</evidence>
<dbReference type="FunFam" id="3.30.200.20:FF:000314">
    <property type="entry name" value="Serine/threonine protein kinase"/>
    <property type="match status" value="1"/>
</dbReference>
<keyword evidence="9" id="KW-0067">ATP-binding</keyword>
<dbReference type="InterPro" id="IPR008271">
    <property type="entry name" value="Ser/Thr_kinase_AS"/>
</dbReference>
<evidence type="ECO:0000256" key="3">
    <source>
        <dbReference type="ARBA" id="ARBA00022490"/>
    </source>
</evidence>
<dbReference type="InterPro" id="IPR000719">
    <property type="entry name" value="Prot_kinase_dom"/>
</dbReference>
<feature type="region of interest" description="Disordered" evidence="12">
    <location>
        <begin position="768"/>
        <end position="804"/>
    </location>
</feature>
<dbReference type="EMBL" id="LN890983">
    <property type="protein sequence ID" value="CUS12847.1"/>
    <property type="molecule type" value="Genomic_DNA"/>
</dbReference>
<comment type="catalytic activity">
    <reaction evidence="10">
        <text>L-threonyl-[protein] + ATP = O-phospho-L-threonyl-[protein] + ADP + H(+)</text>
        <dbReference type="Rhea" id="RHEA:46608"/>
        <dbReference type="Rhea" id="RHEA-COMP:11060"/>
        <dbReference type="Rhea" id="RHEA-COMP:11605"/>
        <dbReference type="ChEBI" id="CHEBI:15378"/>
        <dbReference type="ChEBI" id="CHEBI:30013"/>
        <dbReference type="ChEBI" id="CHEBI:30616"/>
        <dbReference type="ChEBI" id="CHEBI:61977"/>
        <dbReference type="ChEBI" id="CHEBI:456216"/>
        <dbReference type="EC" id="2.7.11.1"/>
    </reaction>
</comment>
<comment type="subcellular location">
    <subcellularLocation>
        <location evidence="1">Cytoplasm</location>
    </subcellularLocation>
</comment>
<evidence type="ECO:0000313" key="15">
    <source>
        <dbReference type="Proteomes" id="UP001412239"/>
    </source>
</evidence>
<evidence type="ECO:0000256" key="12">
    <source>
        <dbReference type="SAM" id="MobiDB-lite"/>
    </source>
</evidence>
<proteinExistence type="predicted"/>
<evidence type="ECO:0000256" key="6">
    <source>
        <dbReference type="ARBA" id="ARBA00022679"/>
    </source>
</evidence>
<feature type="region of interest" description="Disordered" evidence="12">
    <location>
        <begin position="211"/>
        <end position="301"/>
    </location>
</feature>
<dbReference type="Pfam" id="PF25421">
    <property type="entry name" value="DUF7891"/>
    <property type="match status" value="1"/>
</dbReference>
<evidence type="ECO:0000256" key="1">
    <source>
        <dbReference type="ARBA" id="ARBA00004496"/>
    </source>
</evidence>
<accession>A0A292Q2F8</accession>
<dbReference type="Pfam" id="PF00069">
    <property type="entry name" value="Pkinase"/>
    <property type="match status" value="1"/>
</dbReference>
<dbReference type="PANTHER" id="PTHR24346">
    <property type="entry name" value="MAP/MICROTUBULE AFFINITY-REGULATING KINASE"/>
    <property type="match status" value="1"/>
</dbReference>
<feature type="compositionally biased region" description="Polar residues" evidence="12">
    <location>
        <begin position="768"/>
        <end position="778"/>
    </location>
</feature>
<evidence type="ECO:0000256" key="4">
    <source>
        <dbReference type="ARBA" id="ARBA00022527"/>
    </source>
</evidence>
<feature type="compositionally biased region" description="Polar residues" evidence="12">
    <location>
        <begin position="28"/>
        <end position="43"/>
    </location>
</feature>
<evidence type="ECO:0000256" key="7">
    <source>
        <dbReference type="ARBA" id="ARBA00022741"/>
    </source>
</evidence>